<dbReference type="RefSeq" id="WP_304378403.1">
    <property type="nucleotide sequence ID" value="NZ_JAUOZU010000018.1"/>
</dbReference>
<evidence type="ECO:0000313" key="1">
    <source>
        <dbReference type="EMBL" id="MDO6966475.1"/>
    </source>
</evidence>
<accession>A0ABT8YTC7</accession>
<keyword evidence="2" id="KW-1185">Reference proteome</keyword>
<reference evidence="1" key="1">
    <citation type="journal article" date="2015" name="Int. J. Syst. Evol. Microbiol.">
        <title>Rhizobium alvei sp. nov., isolated from a freshwater river.</title>
        <authorList>
            <person name="Sheu S.Y."/>
            <person name="Huang H.W."/>
            <person name="Young C.C."/>
            <person name="Chen W.M."/>
        </authorList>
    </citation>
    <scope>NUCLEOTIDE SEQUENCE</scope>
    <source>
        <strain evidence="1">TNR-22</strain>
    </source>
</reference>
<gene>
    <name evidence="1" type="ORF">Q4481_21180</name>
</gene>
<name>A0ABT8YTC7_9HYPH</name>
<sequence>MTEVPQSIRLIARLAEVMARPAEHWPQEMTGLATMPPDTVSGLYRGSRSALFQKALAIDLKLADIKIDDSFMVDLRTVPDMAHAVRIACAPIAEIMVALRHLAACIYCKAVNGAVRKSDREAMLDMLGVDGLLTAQRQADVFWPSLSGLAAVTTGLATTPAEPPTSDGPWHRPSTSKAITARPPALQHAYAVLLGHVNALSETVSRILQARLGTVPASYGPQTLSPQQDRDIRDLLERKVPTWSTTIA</sequence>
<dbReference type="EMBL" id="JAUOZU010000018">
    <property type="protein sequence ID" value="MDO6966475.1"/>
    <property type="molecule type" value="Genomic_DNA"/>
</dbReference>
<evidence type="ECO:0000313" key="2">
    <source>
        <dbReference type="Proteomes" id="UP001174932"/>
    </source>
</evidence>
<reference evidence="1" key="2">
    <citation type="submission" date="2023-07" db="EMBL/GenBank/DDBJ databases">
        <authorList>
            <person name="Shen H."/>
        </authorList>
    </citation>
    <scope>NUCLEOTIDE SEQUENCE</scope>
    <source>
        <strain evidence="1">TNR-22</strain>
    </source>
</reference>
<dbReference type="Proteomes" id="UP001174932">
    <property type="component" value="Unassembled WGS sequence"/>
</dbReference>
<comment type="caution">
    <text evidence="1">The sequence shown here is derived from an EMBL/GenBank/DDBJ whole genome shotgun (WGS) entry which is preliminary data.</text>
</comment>
<protein>
    <submittedName>
        <fullName evidence="1">Uncharacterized protein</fullName>
    </submittedName>
</protein>
<proteinExistence type="predicted"/>
<organism evidence="1 2">
    <name type="scientific">Rhizobium alvei</name>
    <dbReference type="NCBI Taxonomy" id="1132659"/>
    <lineage>
        <taxon>Bacteria</taxon>
        <taxon>Pseudomonadati</taxon>
        <taxon>Pseudomonadota</taxon>
        <taxon>Alphaproteobacteria</taxon>
        <taxon>Hyphomicrobiales</taxon>
        <taxon>Rhizobiaceae</taxon>
        <taxon>Rhizobium/Agrobacterium group</taxon>
        <taxon>Rhizobium</taxon>
    </lineage>
</organism>